<name>A5C5S6_VITVI</name>
<sequence>MRSFYASSSAETGDNPHLLPRFLPRGLGQFSQVICAAPPVEIRERCDKFRDYLLRTHVGRRFVLANEYGLRKPKKHRQRDVAYDGDADWEILIHEQSFPQSHLVEDTDQPLRTRRKFDSSLNMVSGTDNGGGSVLCSGMSRKQLSYSVVDAHTGTNLFKEYLLGLLGSKIVIYVTHQVEFLPVADLILVIKDAIFCSEQEPMLSLASELLDRVGFQENEIVTKAFILLQKEVGKFEEPVISRQQLFWLNSRLNFRVRINPIFRFQSQLLFGDMAASLAKLINLASLSLSLNGFERLMNMIASTTLNILNLSSNGLSGELPLLTGSCAVLELSSNEFERNLTKLLKWGNLEEMLKEHEKQIQHAVHKARLDKTENWFPHSILKDKEVGETADSELKVTRSSIEVGSVETAQEVNVSVSYCIEIVRTVENSVAPTPTRIGNLYISSANEELMIR</sequence>
<gene>
    <name evidence="1" type="ORF">VITISV_021421</name>
</gene>
<dbReference type="EMBL" id="AM483334">
    <property type="protein sequence ID" value="CAN73079.1"/>
    <property type="molecule type" value="Genomic_DNA"/>
</dbReference>
<accession>A5C5S6</accession>
<dbReference type="PANTHER" id="PTHR48003:SF4">
    <property type="entry name" value="LRR RECEPTOR-LIKE SERINE_THREONINE-PROTEIN KINASE GHR1"/>
    <property type="match status" value="1"/>
</dbReference>
<dbReference type="ExpressionAtlas" id="A5C5S6">
    <property type="expression patterns" value="baseline and differential"/>
</dbReference>
<dbReference type="SUPFAM" id="SSF52058">
    <property type="entry name" value="L domain-like"/>
    <property type="match status" value="1"/>
</dbReference>
<dbReference type="InterPro" id="IPR053059">
    <property type="entry name" value="Inactive_SerThr-Kinase_ABA"/>
</dbReference>
<evidence type="ECO:0000313" key="1">
    <source>
        <dbReference type="EMBL" id="CAN73079.1"/>
    </source>
</evidence>
<dbReference type="AlphaFoldDB" id="A5C5S6"/>
<dbReference type="InterPro" id="IPR032675">
    <property type="entry name" value="LRR_dom_sf"/>
</dbReference>
<dbReference type="Gene3D" id="3.80.10.10">
    <property type="entry name" value="Ribonuclease Inhibitor"/>
    <property type="match status" value="1"/>
</dbReference>
<dbReference type="PANTHER" id="PTHR48003">
    <property type="entry name" value="OS07G0626500 PROTEIN"/>
    <property type="match status" value="1"/>
</dbReference>
<protein>
    <submittedName>
        <fullName evidence="1">Uncharacterized protein</fullName>
    </submittedName>
</protein>
<proteinExistence type="predicted"/>
<reference evidence="1" key="1">
    <citation type="journal article" date="2007" name="PLoS ONE">
        <title>The first genome sequence of an elite grapevine cultivar (Pinot noir Vitis vinifera L.): coping with a highly heterozygous genome.</title>
        <authorList>
            <person name="Velasco R."/>
            <person name="Zharkikh A."/>
            <person name="Troggio M."/>
            <person name="Cartwright D.A."/>
            <person name="Cestaro A."/>
            <person name="Pruss D."/>
            <person name="Pindo M."/>
            <person name="FitzGerald L.M."/>
            <person name="Vezzulli S."/>
            <person name="Reid J."/>
            <person name="Malacarne G."/>
            <person name="Iliev D."/>
            <person name="Coppola G."/>
            <person name="Wardell B."/>
            <person name="Micheletti D."/>
            <person name="Macalma T."/>
            <person name="Facci M."/>
            <person name="Mitchell J.T."/>
            <person name="Perazzolli M."/>
            <person name="Eldredge G."/>
            <person name="Gatto P."/>
            <person name="Oyzerski R."/>
            <person name="Moretto M."/>
            <person name="Gutin N."/>
            <person name="Stefanini M."/>
            <person name="Chen Y."/>
            <person name="Segala C."/>
            <person name="Davenport C."/>
            <person name="Dematte L."/>
            <person name="Mraz A."/>
            <person name="Battilana J."/>
            <person name="Stormo K."/>
            <person name="Costa F."/>
            <person name="Tao Q."/>
            <person name="Si-Ammour A."/>
            <person name="Harkins T."/>
            <person name="Lackey A."/>
            <person name="Perbost C."/>
            <person name="Taillon B."/>
            <person name="Stella A."/>
            <person name="Solovyev V."/>
            <person name="Fawcett J.A."/>
            <person name="Sterck L."/>
            <person name="Vandepoele K."/>
            <person name="Grando S.M."/>
            <person name="Toppo S."/>
            <person name="Moser C."/>
            <person name="Lanchbury J."/>
            <person name="Bogden R."/>
            <person name="Skolnick M."/>
            <person name="Sgaramella V."/>
            <person name="Bhatnagar S.K."/>
            <person name="Fontana P."/>
            <person name="Gutin A."/>
            <person name="Van de Peer Y."/>
            <person name="Salamini F."/>
            <person name="Viola R."/>
        </authorList>
    </citation>
    <scope>NUCLEOTIDE SEQUENCE</scope>
</reference>
<organism evidence="1">
    <name type="scientific">Vitis vinifera</name>
    <name type="common">Grape</name>
    <dbReference type="NCBI Taxonomy" id="29760"/>
    <lineage>
        <taxon>Eukaryota</taxon>
        <taxon>Viridiplantae</taxon>
        <taxon>Streptophyta</taxon>
        <taxon>Embryophyta</taxon>
        <taxon>Tracheophyta</taxon>
        <taxon>Spermatophyta</taxon>
        <taxon>Magnoliopsida</taxon>
        <taxon>eudicotyledons</taxon>
        <taxon>Gunneridae</taxon>
        <taxon>Pentapetalae</taxon>
        <taxon>rosids</taxon>
        <taxon>Vitales</taxon>
        <taxon>Vitaceae</taxon>
        <taxon>Viteae</taxon>
        <taxon>Vitis</taxon>
    </lineage>
</organism>